<dbReference type="InterPro" id="IPR001245">
    <property type="entry name" value="Ser-Thr/Tyr_kinase_cat_dom"/>
</dbReference>
<evidence type="ECO:0000256" key="3">
    <source>
        <dbReference type="ARBA" id="ARBA00022777"/>
    </source>
</evidence>
<dbReference type="InterPro" id="IPR051681">
    <property type="entry name" value="Ser/Thr_Kinases-Pseudokinases"/>
</dbReference>
<dbReference type="Gene3D" id="1.10.510.10">
    <property type="entry name" value="Transferase(Phosphotransferase) domain 1"/>
    <property type="match status" value="1"/>
</dbReference>
<feature type="region of interest" description="Disordered" evidence="5">
    <location>
        <begin position="130"/>
        <end position="198"/>
    </location>
</feature>
<keyword evidence="8" id="KW-1185">Reference proteome</keyword>
<keyword evidence="4" id="KW-0067">ATP-binding</keyword>
<dbReference type="EMBL" id="CP119943">
    <property type="protein sequence ID" value="WFC97309.1"/>
    <property type="molecule type" value="Genomic_DNA"/>
</dbReference>
<dbReference type="Pfam" id="PF07714">
    <property type="entry name" value="PK_Tyr_Ser-Thr"/>
    <property type="match status" value="1"/>
</dbReference>
<reference evidence="7 8" key="1">
    <citation type="submission" date="2023-03" db="EMBL/GenBank/DDBJ databases">
        <title>Mating type loci evolution in Malassezia.</title>
        <authorList>
            <person name="Coelho M.A."/>
        </authorList>
    </citation>
    <scope>NUCLEOTIDE SEQUENCE [LARGE SCALE GENOMIC DNA]</scope>
    <source>
        <strain evidence="7 8">CBS 9725</strain>
    </source>
</reference>
<dbReference type="AlphaFoldDB" id="A0AAJ5YN22"/>
<evidence type="ECO:0000256" key="2">
    <source>
        <dbReference type="ARBA" id="ARBA00022741"/>
    </source>
</evidence>
<keyword evidence="2" id="KW-0547">Nucleotide-binding</keyword>
<dbReference type="SUPFAM" id="SSF56112">
    <property type="entry name" value="Protein kinase-like (PK-like)"/>
    <property type="match status" value="1"/>
</dbReference>
<protein>
    <submittedName>
        <fullName evidence="7">Non-specific serine/threonine protein kinase</fullName>
        <ecNumber evidence="7">2.7.11.1</ecNumber>
    </submittedName>
</protein>
<sequence>MQRPVRSAGQHDRLWPRAAANEARRGAKRKRQPVYNRFDDAKAYAVKVDDRSSQNQDTLWETIPVSGESSAKAQQITDTSANPVPEPSTSFGARTSKGMGLWASFGHRPMAQSATQATPLRTWRQRNRMQVHTRNSEQHTPANGKQKEISCEVQHPSPVPKWPVKRTAFLRSPHSNRLRRHSSPVKPKMHRPAGCLPSVHRRAHYPKISPAFRQVGFAPAIQNSDERPETDTFSWDDASDMDSSSLSDVESDSSLSSASASSSPTPLPNSTSCSTHNAALTASLEPQRSLSLSQSLLTDYMSLMRPKPATCSSPTSLNDSHRRSSSIPIPVHTTTSPTPAMTGSDPNSISEQRNLDAEQDVRSHATLQRRRRASLLDMCKARNLVVPAESTKQTLIQTLVAAGTLDSGNDTATQASPTAVHAQPAASKAPCPAPDPRPESVVPENEEAAHQVDLEQLELTEHEIPPEKLEKMEKIGSGAFKDVYLGKYYVTRKRIVDVAISDLRNELTEMDIKELQFLRDLRHDNIVRFIGVSVPAVPRTVPIMIVSELCSHGDMFDYIRNTPAPCDADLFQLLLEIARGLEYLHTRTPMVIHRDCKSTNVLITKDRVAKISDFGFARVKRSNRVMVRSIVGTVNWQAPELWVPKPNYNEKVDVWSAAMTFWEALQWHNPEKRYPFQGLNEHQIYHNVGKKQQRPFVGSMRRRFGDEIVDLINCMWSQLPRERPSMLFVCQELERLISMKRKNSAQ</sequence>
<feature type="domain" description="Protein kinase" evidence="6">
    <location>
        <begin position="469"/>
        <end position="737"/>
    </location>
</feature>
<dbReference type="PANTHER" id="PTHR44329">
    <property type="entry name" value="SERINE/THREONINE-PROTEIN KINASE TNNI3K-RELATED"/>
    <property type="match status" value="1"/>
</dbReference>
<evidence type="ECO:0000256" key="5">
    <source>
        <dbReference type="SAM" id="MobiDB-lite"/>
    </source>
</evidence>
<evidence type="ECO:0000313" key="7">
    <source>
        <dbReference type="EMBL" id="WFC97309.1"/>
    </source>
</evidence>
<dbReference type="InterPro" id="IPR011009">
    <property type="entry name" value="Kinase-like_dom_sf"/>
</dbReference>
<evidence type="ECO:0000256" key="1">
    <source>
        <dbReference type="ARBA" id="ARBA00022679"/>
    </source>
</evidence>
<dbReference type="PROSITE" id="PS50011">
    <property type="entry name" value="PROTEIN_KINASE_DOM"/>
    <property type="match status" value="1"/>
</dbReference>
<dbReference type="GO" id="GO:0004674">
    <property type="term" value="F:protein serine/threonine kinase activity"/>
    <property type="evidence" value="ECO:0007669"/>
    <property type="project" value="UniProtKB-KW"/>
</dbReference>
<proteinExistence type="predicted"/>
<accession>A0AAJ5YN22</accession>
<feature type="region of interest" description="Disordered" evidence="5">
    <location>
        <begin position="218"/>
        <end position="274"/>
    </location>
</feature>
<organism evidence="7 8">
    <name type="scientific">Malassezia yamatoensis</name>
    <dbReference type="NCBI Taxonomy" id="253288"/>
    <lineage>
        <taxon>Eukaryota</taxon>
        <taxon>Fungi</taxon>
        <taxon>Dikarya</taxon>
        <taxon>Basidiomycota</taxon>
        <taxon>Ustilaginomycotina</taxon>
        <taxon>Malasseziomycetes</taxon>
        <taxon>Malasseziales</taxon>
        <taxon>Malasseziaceae</taxon>
        <taxon>Malassezia</taxon>
    </lineage>
</organism>
<feature type="compositionally biased region" description="Basic residues" evidence="5">
    <location>
        <begin position="174"/>
        <end position="191"/>
    </location>
</feature>
<feature type="compositionally biased region" description="Polar residues" evidence="5">
    <location>
        <begin position="132"/>
        <end position="143"/>
    </location>
</feature>
<dbReference type="GO" id="GO:0005524">
    <property type="term" value="F:ATP binding"/>
    <property type="evidence" value="ECO:0007669"/>
    <property type="project" value="UniProtKB-KW"/>
</dbReference>
<feature type="compositionally biased region" description="Low complexity" evidence="5">
    <location>
        <begin position="241"/>
        <end position="274"/>
    </location>
</feature>
<name>A0AAJ5YN22_9BASI</name>
<evidence type="ECO:0000313" key="8">
    <source>
        <dbReference type="Proteomes" id="UP001219567"/>
    </source>
</evidence>
<evidence type="ECO:0000259" key="6">
    <source>
        <dbReference type="PROSITE" id="PS50011"/>
    </source>
</evidence>
<keyword evidence="7" id="KW-0723">Serine/threonine-protein kinase</keyword>
<dbReference type="InterPro" id="IPR000719">
    <property type="entry name" value="Prot_kinase_dom"/>
</dbReference>
<feature type="region of interest" description="Disordered" evidence="5">
    <location>
        <begin position="410"/>
        <end position="448"/>
    </location>
</feature>
<feature type="compositionally biased region" description="Polar residues" evidence="5">
    <location>
        <begin position="332"/>
        <end position="352"/>
    </location>
</feature>
<feature type="region of interest" description="Disordered" evidence="5">
    <location>
        <begin position="1"/>
        <end position="33"/>
    </location>
</feature>
<dbReference type="PANTHER" id="PTHR44329:SF288">
    <property type="entry name" value="MITOGEN-ACTIVATED PROTEIN KINASE KINASE KINASE 20"/>
    <property type="match status" value="1"/>
</dbReference>
<evidence type="ECO:0000256" key="4">
    <source>
        <dbReference type="ARBA" id="ARBA00022840"/>
    </source>
</evidence>
<keyword evidence="3 7" id="KW-0418">Kinase</keyword>
<gene>
    <name evidence="7" type="ORF">MYAM1_000019</name>
</gene>
<keyword evidence="1 7" id="KW-0808">Transferase</keyword>
<feature type="region of interest" description="Disordered" evidence="5">
    <location>
        <begin position="66"/>
        <end position="95"/>
    </location>
</feature>
<dbReference type="Proteomes" id="UP001219567">
    <property type="component" value="Chromosome 1"/>
</dbReference>
<dbReference type="EC" id="2.7.11.1" evidence="7"/>
<feature type="compositionally biased region" description="Polar residues" evidence="5">
    <location>
        <begin position="67"/>
        <end position="93"/>
    </location>
</feature>
<feature type="region of interest" description="Disordered" evidence="5">
    <location>
        <begin position="307"/>
        <end position="352"/>
    </location>
</feature>